<reference evidence="3" key="1">
    <citation type="journal article" date="2020" name="Plant J.">
        <title>Transposons played a major role in the diversification between the closely related almond and peach genomes: results from the almond genome sequence.</title>
        <authorList>
            <person name="Alioto T."/>
            <person name="Alexiou K.G."/>
            <person name="Bardil A."/>
            <person name="Barteri F."/>
            <person name="Castanera R."/>
            <person name="Cruz F."/>
            <person name="Dhingra A."/>
            <person name="Duval H."/>
            <person name="Fernandez I Marti A."/>
            <person name="Frias L."/>
            <person name="Galan B."/>
            <person name="Garcia J.L."/>
            <person name="Howad W."/>
            <person name="Gomez-Garrido J."/>
            <person name="Gut M."/>
            <person name="Julca I."/>
            <person name="Morata J."/>
            <person name="Puigdomenech P."/>
            <person name="Ribeca P."/>
            <person name="Rubio Cabetas M.J."/>
            <person name="Vlasova A."/>
            <person name="Wirthensohn M."/>
            <person name="Garcia-Mas J."/>
            <person name="Gabaldon T."/>
            <person name="Casacuberta J.M."/>
            <person name="Arus P."/>
        </authorList>
    </citation>
    <scope>NUCLEOTIDE SEQUENCE [LARGE SCALE GENOMIC DNA]</scope>
    <source>
        <strain evidence="3">cv. Texas</strain>
    </source>
</reference>
<dbReference type="InterPro" id="IPR006580">
    <property type="entry name" value="Znf_TTF"/>
</dbReference>
<dbReference type="Proteomes" id="UP000327085">
    <property type="component" value="Unassembled WGS sequence"/>
</dbReference>
<evidence type="ECO:0000313" key="3">
    <source>
        <dbReference type="Proteomes" id="UP000327085"/>
    </source>
</evidence>
<sequence length="69" mass="7934">KQRRFNPSWFSEFPTWLEYSIEKGAAFCLCCYLFKPDIGEQSGGESFIGVGFSNWKKKDRLQIHVGGPN</sequence>
<name>A0A5E4G8U0_PRUDU</name>
<gene>
    <name evidence="2" type="ORF">ALMOND_2B015244</name>
</gene>
<proteinExistence type="predicted"/>
<evidence type="ECO:0000313" key="2">
    <source>
        <dbReference type="EMBL" id="VVA36164.1"/>
    </source>
</evidence>
<feature type="non-terminal residue" evidence="2">
    <location>
        <position position="69"/>
    </location>
</feature>
<dbReference type="Gramene" id="VVA36164">
    <property type="protein sequence ID" value="VVA36164"/>
    <property type="gene ID" value="Prudul26B015244"/>
</dbReference>
<organism evidence="2 3">
    <name type="scientific">Prunus dulcis</name>
    <name type="common">Almond</name>
    <name type="synonym">Amygdalus dulcis</name>
    <dbReference type="NCBI Taxonomy" id="3755"/>
    <lineage>
        <taxon>Eukaryota</taxon>
        <taxon>Viridiplantae</taxon>
        <taxon>Streptophyta</taxon>
        <taxon>Embryophyta</taxon>
        <taxon>Tracheophyta</taxon>
        <taxon>Spermatophyta</taxon>
        <taxon>Magnoliopsida</taxon>
        <taxon>eudicotyledons</taxon>
        <taxon>Gunneridae</taxon>
        <taxon>Pentapetalae</taxon>
        <taxon>rosids</taxon>
        <taxon>fabids</taxon>
        <taxon>Rosales</taxon>
        <taxon>Rosaceae</taxon>
        <taxon>Amygdaloideae</taxon>
        <taxon>Amygdaleae</taxon>
        <taxon>Prunus</taxon>
    </lineage>
</organism>
<dbReference type="AlphaFoldDB" id="A0A5E4G8U0"/>
<dbReference type="EMBL" id="CABIKO010000433">
    <property type="protein sequence ID" value="VVA36164.1"/>
    <property type="molecule type" value="Genomic_DNA"/>
</dbReference>
<protein>
    <submittedName>
        <fullName evidence="2">PREDICTED: zinc finger MYM-type</fullName>
    </submittedName>
</protein>
<dbReference type="SMART" id="SM00597">
    <property type="entry name" value="ZnF_TTF"/>
    <property type="match status" value="1"/>
</dbReference>
<accession>A0A5E4G8U0</accession>
<evidence type="ECO:0000259" key="1">
    <source>
        <dbReference type="SMART" id="SM00597"/>
    </source>
</evidence>
<feature type="domain" description="TTF-type" evidence="1">
    <location>
        <begin position="1"/>
        <end position="69"/>
    </location>
</feature>
<feature type="non-terminal residue" evidence="2">
    <location>
        <position position="1"/>
    </location>
</feature>
<dbReference type="InParanoid" id="A0A5E4G8U0"/>